<dbReference type="InterPro" id="IPR018666">
    <property type="entry name" value="DUF2125"/>
</dbReference>
<accession>A0ABT4J839</accession>
<sequence length="313" mass="32357">MVIARLLLLATLALAGIWSVAEPLLLSQVRPRVQADRVGPQPAWGRLGLALSGVTLPMQAGQLNLPALDLWVTPTAPLTVRADLPAAAFLDGPAGRRQVGMEDAAAAVTLSPLGRVRQADASFAALSLDGGPLSGRGSVTALAVADDRIAGHPYQVQIAFPDLRLPQVSSAQGGLRLWLDRQPGVATEAPPAVLGVLTEGLEIGTGASSLRVVGMLGKGSDGRAQGRVALYTSDAAAMLDAAIEAGLMSSNARLLARAMLNRIGGMEFAEGGAGQPAMPPAPEGQLRIPVEMRDGRMYLGTLEIGPAPRWPAF</sequence>
<evidence type="ECO:0000313" key="2">
    <source>
        <dbReference type="Proteomes" id="UP001149822"/>
    </source>
</evidence>
<comment type="caution">
    <text evidence="1">The sequence shown here is derived from an EMBL/GenBank/DDBJ whole genome shotgun (WGS) entry which is preliminary data.</text>
</comment>
<proteinExistence type="predicted"/>
<dbReference type="RefSeq" id="WP_268942630.1">
    <property type="nucleotide sequence ID" value="NZ_JAPTYD010000019.1"/>
</dbReference>
<dbReference type="EMBL" id="JAPTYD010000019">
    <property type="protein sequence ID" value="MCZ0962591.1"/>
    <property type="molecule type" value="Genomic_DNA"/>
</dbReference>
<dbReference type="Pfam" id="PF09898">
    <property type="entry name" value="DUF2125"/>
    <property type="match status" value="1"/>
</dbReference>
<gene>
    <name evidence="1" type="ORF">OU682_13285</name>
</gene>
<name>A0ABT4J839_9RHOB</name>
<dbReference type="Proteomes" id="UP001149822">
    <property type="component" value="Unassembled WGS sequence"/>
</dbReference>
<evidence type="ECO:0000313" key="1">
    <source>
        <dbReference type="EMBL" id="MCZ0962591.1"/>
    </source>
</evidence>
<keyword evidence="2" id="KW-1185">Reference proteome</keyword>
<organism evidence="1 2">
    <name type="scientific">Paracoccus benzoatiresistens</name>
    <dbReference type="NCBI Taxonomy" id="2997341"/>
    <lineage>
        <taxon>Bacteria</taxon>
        <taxon>Pseudomonadati</taxon>
        <taxon>Pseudomonadota</taxon>
        <taxon>Alphaproteobacteria</taxon>
        <taxon>Rhodobacterales</taxon>
        <taxon>Paracoccaceae</taxon>
        <taxon>Paracoccus</taxon>
    </lineage>
</organism>
<reference evidence="1" key="1">
    <citation type="submission" date="2022-12" db="EMBL/GenBank/DDBJ databases">
        <title>Paracoccus sp. EF6 isolated from a lake water.</title>
        <authorList>
            <person name="Liu H."/>
        </authorList>
    </citation>
    <scope>NUCLEOTIDE SEQUENCE</scope>
    <source>
        <strain evidence="1">EF6</strain>
    </source>
</reference>
<protein>
    <submittedName>
        <fullName evidence="1">DUF2125 domain-containing protein</fullName>
    </submittedName>
</protein>